<evidence type="ECO:0008006" key="10">
    <source>
        <dbReference type="Google" id="ProtNLM"/>
    </source>
</evidence>
<keyword evidence="3" id="KW-0813">Transport</keyword>
<feature type="transmembrane region" description="Helical" evidence="7">
    <location>
        <begin position="247"/>
        <end position="269"/>
    </location>
</feature>
<dbReference type="PANTHER" id="PTHR10332">
    <property type="entry name" value="EQUILIBRATIVE NUCLEOSIDE TRANSPORTER"/>
    <property type="match status" value="1"/>
</dbReference>
<evidence type="ECO:0000256" key="7">
    <source>
        <dbReference type="SAM" id="Phobius"/>
    </source>
</evidence>
<dbReference type="Proteomes" id="UP001279734">
    <property type="component" value="Unassembled WGS sequence"/>
</dbReference>
<evidence type="ECO:0000256" key="6">
    <source>
        <dbReference type="ARBA" id="ARBA00023136"/>
    </source>
</evidence>
<dbReference type="Pfam" id="PF01733">
    <property type="entry name" value="Nucleoside_tran"/>
    <property type="match status" value="2"/>
</dbReference>
<keyword evidence="9" id="KW-1185">Reference proteome</keyword>
<feature type="transmembrane region" description="Helical" evidence="7">
    <location>
        <begin position="281"/>
        <end position="305"/>
    </location>
</feature>
<evidence type="ECO:0000256" key="2">
    <source>
        <dbReference type="ARBA" id="ARBA00007965"/>
    </source>
</evidence>
<evidence type="ECO:0000256" key="4">
    <source>
        <dbReference type="ARBA" id="ARBA00022692"/>
    </source>
</evidence>
<comment type="caution">
    <text evidence="8">The sequence shown here is derived from an EMBL/GenBank/DDBJ whole genome shotgun (WGS) entry which is preliminary data.</text>
</comment>
<dbReference type="PANTHER" id="PTHR10332:SF77">
    <property type="entry name" value="EQUILIBRATIVE NUCLEOTIDE TRANSPORTER 8"/>
    <property type="match status" value="1"/>
</dbReference>
<feature type="transmembrane region" description="Helical" evidence="7">
    <location>
        <begin position="125"/>
        <end position="149"/>
    </location>
</feature>
<evidence type="ECO:0000256" key="3">
    <source>
        <dbReference type="ARBA" id="ARBA00022448"/>
    </source>
</evidence>
<dbReference type="GO" id="GO:0005337">
    <property type="term" value="F:nucleoside transmembrane transporter activity"/>
    <property type="evidence" value="ECO:0007669"/>
    <property type="project" value="InterPro"/>
</dbReference>
<comment type="subcellular location">
    <subcellularLocation>
        <location evidence="1">Membrane</location>
        <topology evidence="1">Multi-pass membrane protein</topology>
    </subcellularLocation>
</comment>
<evidence type="ECO:0000256" key="1">
    <source>
        <dbReference type="ARBA" id="ARBA00004141"/>
    </source>
</evidence>
<dbReference type="SUPFAM" id="SSF103473">
    <property type="entry name" value="MFS general substrate transporter"/>
    <property type="match status" value="1"/>
</dbReference>
<name>A0AAD3XHA1_NEPGR</name>
<keyword evidence="5 7" id="KW-1133">Transmembrane helix</keyword>
<dbReference type="InterPro" id="IPR002259">
    <property type="entry name" value="Eqnu_transpt"/>
</dbReference>
<dbReference type="PRINTS" id="PR01130">
    <property type="entry name" value="DERENTRNSPRT"/>
</dbReference>
<dbReference type="GO" id="GO:0005886">
    <property type="term" value="C:plasma membrane"/>
    <property type="evidence" value="ECO:0007669"/>
    <property type="project" value="TreeGrafter"/>
</dbReference>
<evidence type="ECO:0000313" key="8">
    <source>
        <dbReference type="EMBL" id="GMH04527.1"/>
    </source>
</evidence>
<comment type="similarity">
    <text evidence="2">Belongs to the SLC29A/ENT transporter (TC 2.A.57) family.</text>
</comment>
<organism evidence="8 9">
    <name type="scientific">Nepenthes gracilis</name>
    <name type="common">Slender pitcher plant</name>
    <dbReference type="NCBI Taxonomy" id="150966"/>
    <lineage>
        <taxon>Eukaryota</taxon>
        <taxon>Viridiplantae</taxon>
        <taxon>Streptophyta</taxon>
        <taxon>Embryophyta</taxon>
        <taxon>Tracheophyta</taxon>
        <taxon>Spermatophyta</taxon>
        <taxon>Magnoliopsida</taxon>
        <taxon>eudicotyledons</taxon>
        <taxon>Gunneridae</taxon>
        <taxon>Pentapetalae</taxon>
        <taxon>Caryophyllales</taxon>
        <taxon>Nepenthaceae</taxon>
        <taxon>Nepenthes</taxon>
    </lineage>
</organism>
<protein>
    <recommendedName>
        <fullName evidence="10">Equilibrative nucleoside transporter</fullName>
    </recommendedName>
</protein>
<feature type="transmembrane region" description="Helical" evidence="7">
    <location>
        <begin position="199"/>
        <end position="219"/>
    </location>
</feature>
<reference evidence="8" key="1">
    <citation type="submission" date="2023-05" db="EMBL/GenBank/DDBJ databases">
        <title>Nepenthes gracilis genome sequencing.</title>
        <authorList>
            <person name="Fukushima K."/>
        </authorList>
    </citation>
    <scope>NUCLEOTIDE SEQUENCE</scope>
    <source>
        <strain evidence="8">SING2019-196</strain>
    </source>
</reference>
<feature type="transmembrane region" description="Helical" evidence="7">
    <location>
        <begin position="161"/>
        <end position="179"/>
    </location>
</feature>
<dbReference type="InterPro" id="IPR036259">
    <property type="entry name" value="MFS_trans_sf"/>
</dbReference>
<accession>A0AAD3XHA1</accession>
<keyword evidence="6 7" id="KW-0472">Membrane</keyword>
<proteinExistence type="inferred from homology"/>
<feature type="transmembrane region" description="Helical" evidence="7">
    <location>
        <begin position="21"/>
        <end position="40"/>
    </location>
</feature>
<dbReference type="AlphaFoldDB" id="A0AAD3XHA1"/>
<feature type="transmembrane region" description="Helical" evidence="7">
    <location>
        <begin position="60"/>
        <end position="82"/>
    </location>
</feature>
<feature type="transmembrane region" description="Helical" evidence="7">
    <location>
        <begin position="94"/>
        <end position="113"/>
    </location>
</feature>
<sequence>MEKMEGMKVLNEKSEPRDTYRIAYVIHFFLGAGNLLPWNAFITAIDYFSYHYPGKNVEKIFSIAYMGSSVLVLVLMTSWGSCRRKITFRLRMNIGISMFVLSLMVSPMIDWAWCSHPMQGRPTGTYTAIVASVLMCGLADGLIGGSLIGTAGTLPKEYMQGVFAGTASSGILVCILRIITKASLPQNPRGLQTSAHFYFIVSTIILLGCMVCGNLLFLLPVMQQHYKFLEDDLPSSRPKFWNTMKKISWPVFGIFLTYIITLSIFPGYIADDQQSKLLQDWYPIMLITVYNVSDLVGKTLTGLYIPSNLRKATWACPARLLFYPLFTACLHGPKWLKTEIPISLLTFMLGISNGYITSVLMILTPKSVPILEAETAAVVMAVFLGLGLVGGSGLGWLWII</sequence>
<evidence type="ECO:0000313" key="9">
    <source>
        <dbReference type="Proteomes" id="UP001279734"/>
    </source>
</evidence>
<evidence type="ECO:0000256" key="5">
    <source>
        <dbReference type="ARBA" id="ARBA00022989"/>
    </source>
</evidence>
<feature type="transmembrane region" description="Helical" evidence="7">
    <location>
        <begin position="342"/>
        <end position="363"/>
    </location>
</feature>
<dbReference type="PIRSF" id="PIRSF016379">
    <property type="entry name" value="ENT"/>
    <property type="match status" value="1"/>
</dbReference>
<keyword evidence="4 7" id="KW-0812">Transmembrane</keyword>
<gene>
    <name evidence="8" type="ORF">Nepgr_006367</name>
</gene>
<dbReference type="EMBL" id="BSYO01000005">
    <property type="protein sequence ID" value="GMH04527.1"/>
    <property type="molecule type" value="Genomic_DNA"/>
</dbReference>
<feature type="transmembrane region" description="Helical" evidence="7">
    <location>
        <begin position="375"/>
        <end position="399"/>
    </location>
</feature>